<sequence>MLAKKDMRRPDLSKLRLSSVTPPANSSSPQSHPLPNPRREGSRKQSQRNLGQHVANGGHVHPQQVHRLVGGAIARLGEARWLMENRASLVLAIQNWLGESAESKRSSSQPAFFSVGMGSEYPSPGSMRDSRLTGAVTVMALVVTYLPMFLPPPPVPGGATGTEAPAAAPL</sequence>
<dbReference type="OrthoDB" id="284718at2759"/>
<evidence type="ECO:0000256" key="1">
    <source>
        <dbReference type="SAM" id="MobiDB-lite"/>
    </source>
</evidence>
<evidence type="ECO:0000313" key="2">
    <source>
        <dbReference type="EMBL" id="OWP00150.1"/>
    </source>
</evidence>
<keyword evidence="3" id="KW-1185">Reference proteome</keyword>
<proteinExistence type="predicted"/>
<organism evidence="2 3">
    <name type="scientific">Diplocarpon coronariae</name>
    <dbReference type="NCBI Taxonomy" id="2795749"/>
    <lineage>
        <taxon>Eukaryota</taxon>
        <taxon>Fungi</taxon>
        <taxon>Dikarya</taxon>
        <taxon>Ascomycota</taxon>
        <taxon>Pezizomycotina</taxon>
        <taxon>Leotiomycetes</taxon>
        <taxon>Helotiales</taxon>
        <taxon>Drepanopezizaceae</taxon>
        <taxon>Diplocarpon</taxon>
    </lineage>
</organism>
<feature type="region of interest" description="Disordered" evidence="1">
    <location>
        <begin position="1"/>
        <end position="62"/>
    </location>
</feature>
<dbReference type="EMBL" id="MZNU01000336">
    <property type="protein sequence ID" value="OWP00150.1"/>
    <property type="molecule type" value="Genomic_DNA"/>
</dbReference>
<comment type="caution">
    <text evidence="2">The sequence shown here is derived from an EMBL/GenBank/DDBJ whole genome shotgun (WGS) entry which is preliminary data.</text>
</comment>
<protein>
    <submittedName>
        <fullName evidence="2">Uncharacterized protein</fullName>
    </submittedName>
</protein>
<accession>A0A218YXP5</accession>
<dbReference type="AlphaFoldDB" id="A0A218YXP5"/>
<gene>
    <name evidence="2" type="ORF">B2J93_8721</name>
</gene>
<reference evidence="2 3" key="1">
    <citation type="submission" date="2017-04" db="EMBL/GenBank/DDBJ databases">
        <title>Draft genome sequence of Marssonina coronaria NL1: causal agent of apple blotch.</title>
        <authorList>
            <person name="Cheng Q."/>
        </authorList>
    </citation>
    <scope>NUCLEOTIDE SEQUENCE [LARGE SCALE GENOMIC DNA]</scope>
    <source>
        <strain evidence="2 3">NL1</strain>
    </source>
</reference>
<dbReference type="InParanoid" id="A0A218YXP5"/>
<feature type="compositionally biased region" description="Basic and acidic residues" evidence="1">
    <location>
        <begin position="1"/>
        <end position="14"/>
    </location>
</feature>
<dbReference type="STRING" id="503106.A0A218YXP5"/>
<dbReference type="Proteomes" id="UP000242519">
    <property type="component" value="Unassembled WGS sequence"/>
</dbReference>
<feature type="compositionally biased region" description="Polar residues" evidence="1">
    <location>
        <begin position="16"/>
        <end position="33"/>
    </location>
</feature>
<evidence type="ECO:0000313" key="3">
    <source>
        <dbReference type="Proteomes" id="UP000242519"/>
    </source>
</evidence>
<name>A0A218YXP5_9HELO</name>